<keyword evidence="1" id="KW-1133">Transmembrane helix</keyword>
<evidence type="ECO:0000313" key="4">
    <source>
        <dbReference type="Proteomes" id="UP000293854"/>
    </source>
</evidence>
<dbReference type="EMBL" id="RQTE01000079">
    <property type="protein sequence ID" value="RZI02959.1"/>
    <property type="molecule type" value="Genomic_DNA"/>
</dbReference>
<sequence>MVIKNKAYTILGIVFMILCLASFATMHNIWMIIPGFICGVFFLAFGIHFKDRTELQKDRLHKKELQSE</sequence>
<dbReference type="Proteomes" id="UP000595942">
    <property type="component" value="Chromosome"/>
</dbReference>
<reference evidence="3 4" key="1">
    <citation type="submission" date="2018-11" db="EMBL/GenBank/DDBJ databases">
        <title>Genomic profiling of Staphylococcus species from a Poultry farm system in KwaZulu-Natal, South Africa.</title>
        <authorList>
            <person name="Amoako D.G."/>
            <person name="Somboro A.M."/>
            <person name="Abia A.L.K."/>
            <person name="Bester L.A."/>
            <person name="Essack S.Y."/>
        </authorList>
    </citation>
    <scope>NUCLEOTIDE SEQUENCE [LARGE SCALE GENOMIC DNA]</scope>
    <source>
        <strain evidence="3 4">SA11</strain>
    </source>
</reference>
<keyword evidence="1" id="KW-0812">Transmembrane</keyword>
<evidence type="ECO:0000256" key="1">
    <source>
        <dbReference type="SAM" id="Phobius"/>
    </source>
</evidence>
<evidence type="ECO:0000313" key="3">
    <source>
        <dbReference type="EMBL" id="RZI02959.1"/>
    </source>
</evidence>
<feature type="transmembrane region" description="Helical" evidence="1">
    <location>
        <begin position="29"/>
        <end position="49"/>
    </location>
</feature>
<keyword evidence="5" id="KW-1185">Reference proteome</keyword>
<accession>A0A143PD75</accession>
<feature type="transmembrane region" description="Helical" evidence="1">
    <location>
        <begin position="7"/>
        <end position="23"/>
    </location>
</feature>
<organism evidence="3 4">
    <name type="scientific">Staphylococcus condimenti</name>
    <dbReference type="NCBI Taxonomy" id="70255"/>
    <lineage>
        <taxon>Bacteria</taxon>
        <taxon>Bacillati</taxon>
        <taxon>Bacillota</taxon>
        <taxon>Bacilli</taxon>
        <taxon>Bacillales</taxon>
        <taxon>Staphylococcaceae</taxon>
        <taxon>Staphylococcus</taxon>
    </lineage>
</organism>
<dbReference type="RefSeq" id="WP_047131441.1">
    <property type="nucleotide sequence ID" value="NZ_CP015114.1"/>
</dbReference>
<reference evidence="2 5" key="2">
    <citation type="submission" date="2021-01" db="EMBL/GenBank/DDBJ databases">
        <title>FDA dAtabase for Regulatory Grade micrObial Sequences (FDA-ARGOS): Supporting development and validation of Infectious Disease Dx tests.</title>
        <authorList>
            <person name="Sproer C."/>
            <person name="Gronow S."/>
            <person name="Severitt S."/>
            <person name="Schroder I."/>
            <person name="Tallon L."/>
            <person name="Sadzewicz L."/>
            <person name="Zhao X."/>
            <person name="Boylan J."/>
            <person name="Ott S."/>
            <person name="Bowen H."/>
            <person name="Vavikolanu K."/>
            <person name="Mehta A."/>
            <person name="Aluvathingal J."/>
            <person name="Nadendla S."/>
            <person name="Lowell S."/>
            <person name="Myers T."/>
            <person name="Yan Y."/>
            <person name="Sichtig H."/>
        </authorList>
    </citation>
    <scope>NUCLEOTIDE SEQUENCE [LARGE SCALE GENOMIC DNA]</scope>
    <source>
        <strain evidence="2 5">FDAARGOS_1148</strain>
    </source>
</reference>
<gene>
    <name evidence="3" type="ORF">EIG99_04755</name>
    <name evidence="2" type="ORF">I6J05_11375</name>
</gene>
<dbReference type="Proteomes" id="UP000293854">
    <property type="component" value="Unassembled WGS sequence"/>
</dbReference>
<dbReference type="OrthoDB" id="2403609at2"/>
<dbReference type="GeneID" id="93727639"/>
<dbReference type="AlphaFoldDB" id="A0A143PD75"/>
<dbReference type="EMBL" id="CP068073">
    <property type="protein sequence ID" value="QQS82484.1"/>
    <property type="molecule type" value="Genomic_DNA"/>
</dbReference>
<name>A0A143PD75_9STAP</name>
<evidence type="ECO:0000313" key="5">
    <source>
        <dbReference type="Proteomes" id="UP000595942"/>
    </source>
</evidence>
<proteinExistence type="predicted"/>
<protein>
    <submittedName>
        <fullName evidence="3">Uncharacterized protein</fullName>
    </submittedName>
</protein>
<keyword evidence="1" id="KW-0472">Membrane</keyword>
<dbReference type="KEGG" id="scv:A4G25_07150"/>
<evidence type="ECO:0000313" key="2">
    <source>
        <dbReference type="EMBL" id="QQS82484.1"/>
    </source>
</evidence>